<sequence>ELSPNDFVDELIDRFDSEINEISIASRSSLREEEDRFSFSILRCFDKNLPNFEVITIGFSRKIELELVNFYDTARALSKCMREQLIYKLSDYDDDLIDQFTDRSTVIINDEGEALREELRRRFIELLEEKEKRIARCTREYDEMVRANGDKRRQISTAEVNPPLENIEKSEKKTIRNEIEIKKEELDQLLDKISTMFTQFLTTRTEFSKDLIDHSIQKKIPVFGTILSTFNDEVHLVYKNHRSLINISAEQILDQFTQQSDDFEFFPVVGLSLQQKTKEFFQRMEGQITSATRELDKYRIEERREVIAHHSSTQSNLDGVTYAVDEGGEVLYDGRIRRRETGTEIRLEGVQLETDEDGRISCELHKRVLLKRIEEENEEIQIFAVQRYSHANLLRCIGAGFHNEIRYLVFDYFSDTLSSLLHVNPRGLSQHNFIQFSNGLQQALQCIHEKNYYHGDIRPENVYFSPSDDDDHDTVKLAHFSSMSAREMVEWGRAEESPFSSPEAGKESSLLLLQRVMQII</sequence>
<dbReference type="InterPro" id="IPR011009">
    <property type="entry name" value="Kinase-like_dom_sf"/>
</dbReference>
<dbReference type="Gene3D" id="1.10.510.10">
    <property type="entry name" value="Transferase(Phosphotransferase) domain 1"/>
    <property type="match status" value="1"/>
</dbReference>
<name>A0AAN5I6F4_9BILA</name>
<proteinExistence type="predicted"/>
<dbReference type="InterPro" id="IPR000719">
    <property type="entry name" value="Prot_kinase_dom"/>
</dbReference>
<organism evidence="3 4">
    <name type="scientific">Pristionchus mayeri</name>
    <dbReference type="NCBI Taxonomy" id="1317129"/>
    <lineage>
        <taxon>Eukaryota</taxon>
        <taxon>Metazoa</taxon>
        <taxon>Ecdysozoa</taxon>
        <taxon>Nematoda</taxon>
        <taxon>Chromadorea</taxon>
        <taxon>Rhabditida</taxon>
        <taxon>Rhabditina</taxon>
        <taxon>Diplogasteromorpha</taxon>
        <taxon>Diplogasteroidea</taxon>
        <taxon>Neodiplogasteridae</taxon>
        <taxon>Pristionchus</taxon>
    </lineage>
</organism>
<dbReference type="InterPro" id="IPR008266">
    <property type="entry name" value="Tyr_kinase_AS"/>
</dbReference>
<dbReference type="AlphaFoldDB" id="A0AAN5I6F4"/>
<keyword evidence="4" id="KW-1185">Reference proteome</keyword>
<dbReference type="SUPFAM" id="SSF56112">
    <property type="entry name" value="Protein kinase-like (PK-like)"/>
    <property type="match status" value="1"/>
</dbReference>
<dbReference type="PANTHER" id="PTHR24359:SF1">
    <property type="entry name" value="INHIBITOR OF NUCLEAR FACTOR KAPPA-B KINASE EPSILON SUBUNIT HOMOLOG 1-RELATED"/>
    <property type="match status" value="1"/>
</dbReference>
<comment type="caution">
    <text evidence="3">The sequence shown here is derived from an EMBL/GenBank/DDBJ whole genome shotgun (WGS) entry which is preliminary data.</text>
</comment>
<dbReference type="PANTHER" id="PTHR24359">
    <property type="entry name" value="SERINE/THREONINE-PROTEIN KINASE SBK1"/>
    <property type="match status" value="1"/>
</dbReference>
<dbReference type="PROSITE" id="PS00109">
    <property type="entry name" value="PROTEIN_KINASE_TYR"/>
    <property type="match status" value="1"/>
</dbReference>
<reference evidence="4" key="1">
    <citation type="submission" date="2022-10" db="EMBL/GenBank/DDBJ databases">
        <title>Genome assembly of Pristionchus species.</title>
        <authorList>
            <person name="Yoshida K."/>
            <person name="Sommer R.J."/>
        </authorList>
    </citation>
    <scope>NUCLEOTIDE SEQUENCE [LARGE SCALE GENOMIC DNA]</scope>
    <source>
        <strain evidence="4">RS5460</strain>
    </source>
</reference>
<evidence type="ECO:0000313" key="3">
    <source>
        <dbReference type="EMBL" id="GMR53055.1"/>
    </source>
</evidence>
<dbReference type="EMBL" id="BTRK01000005">
    <property type="protein sequence ID" value="GMR53055.1"/>
    <property type="molecule type" value="Genomic_DNA"/>
</dbReference>
<protein>
    <recommendedName>
        <fullName evidence="2">Protein kinase domain-containing protein</fullName>
    </recommendedName>
</protein>
<evidence type="ECO:0000259" key="2">
    <source>
        <dbReference type="PROSITE" id="PS50011"/>
    </source>
</evidence>
<keyword evidence="1" id="KW-0175">Coiled coil</keyword>
<accession>A0AAN5I6F4</accession>
<dbReference type="GO" id="GO:0004674">
    <property type="term" value="F:protein serine/threonine kinase activity"/>
    <property type="evidence" value="ECO:0007669"/>
    <property type="project" value="TreeGrafter"/>
</dbReference>
<gene>
    <name evidence="3" type="ORF">PMAYCL1PPCAC_23250</name>
</gene>
<dbReference type="GO" id="GO:0005524">
    <property type="term" value="F:ATP binding"/>
    <property type="evidence" value="ECO:0007669"/>
    <property type="project" value="InterPro"/>
</dbReference>
<dbReference type="Pfam" id="PF00069">
    <property type="entry name" value="Pkinase"/>
    <property type="match status" value="1"/>
</dbReference>
<feature type="coiled-coil region" evidence="1">
    <location>
        <begin position="109"/>
        <end position="147"/>
    </location>
</feature>
<feature type="domain" description="Protein kinase" evidence="2">
    <location>
        <begin position="310"/>
        <end position="520"/>
    </location>
</feature>
<evidence type="ECO:0000256" key="1">
    <source>
        <dbReference type="SAM" id="Coils"/>
    </source>
</evidence>
<feature type="non-terminal residue" evidence="3">
    <location>
        <position position="1"/>
    </location>
</feature>
<dbReference type="Proteomes" id="UP001328107">
    <property type="component" value="Unassembled WGS sequence"/>
</dbReference>
<evidence type="ECO:0000313" key="4">
    <source>
        <dbReference type="Proteomes" id="UP001328107"/>
    </source>
</evidence>
<dbReference type="PROSITE" id="PS50011">
    <property type="entry name" value="PROTEIN_KINASE_DOM"/>
    <property type="match status" value="1"/>
</dbReference>